<evidence type="ECO:0000313" key="1">
    <source>
        <dbReference type="EMBL" id="KAF1843680.1"/>
    </source>
</evidence>
<organism evidence="1 2">
    <name type="scientific">Cucurbitaria berberidis CBS 394.84</name>
    <dbReference type="NCBI Taxonomy" id="1168544"/>
    <lineage>
        <taxon>Eukaryota</taxon>
        <taxon>Fungi</taxon>
        <taxon>Dikarya</taxon>
        <taxon>Ascomycota</taxon>
        <taxon>Pezizomycotina</taxon>
        <taxon>Dothideomycetes</taxon>
        <taxon>Pleosporomycetidae</taxon>
        <taxon>Pleosporales</taxon>
        <taxon>Pleosporineae</taxon>
        <taxon>Cucurbitariaceae</taxon>
        <taxon>Cucurbitaria</taxon>
    </lineage>
</organism>
<accession>A0A9P4L6C9</accession>
<gene>
    <name evidence="1" type="ORF">K460DRAFT_357379</name>
</gene>
<sequence length="133" mass="15152">MVFESRTSNELYKIPKFFDANVQYADVYATLEKHQETTPLTTSLFYVEATDNWGSMPDYTAEETGIVLDGILSIEDETGRKVVLTKGDTWFVHRGSRILYRTDTFAVAFKAASRHLLFPDEKAKEARKALCSK</sequence>
<dbReference type="EMBL" id="ML976617">
    <property type="protein sequence ID" value="KAF1843680.1"/>
    <property type="molecule type" value="Genomic_DNA"/>
</dbReference>
<dbReference type="InterPro" id="IPR010424">
    <property type="entry name" value="EutQ"/>
</dbReference>
<dbReference type="SUPFAM" id="SSF51182">
    <property type="entry name" value="RmlC-like cupins"/>
    <property type="match status" value="1"/>
</dbReference>
<dbReference type="RefSeq" id="XP_040786243.1">
    <property type="nucleotide sequence ID" value="XM_040932028.1"/>
</dbReference>
<dbReference type="OrthoDB" id="4985585at2759"/>
<dbReference type="InterPro" id="IPR014710">
    <property type="entry name" value="RmlC-like_jellyroll"/>
</dbReference>
<proteinExistence type="predicted"/>
<dbReference type="Gene3D" id="2.60.120.10">
    <property type="entry name" value="Jelly Rolls"/>
    <property type="match status" value="1"/>
</dbReference>
<evidence type="ECO:0008006" key="3">
    <source>
        <dbReference type="Google" id="ProtNLM"/>
    </source>
</evidence>
<name>A0A9P4L6C9_9PLEO</name>
<dbReference type="PANTHER" id="PTHR36169:SF1">
    <property type="entry name" value="ACETATE KINASE EUTQ"/>
    <property type="match status" value="1"/>
</dbReference>
<dbReference type="PANTHER" id="PTHR36169">
    <property type="entry name" value="ETHANOLAMINE UTILIZATION PROTEIN EUTQ"/>
    <property type="match status" value="1"/>
</dbReference>
<dbReference type="Proteomes" id="UP000800039">
    <property type="component" value="Unassembled WGS sequence"/>
</dbReference>
<protein>
    <recommendedName>
        <fullName evidence="3">(S)-ureidoglycine aminohydrolase cupin domain-containing protein</fullName>
    </recommendedName>
</protein>
<dbReference type="GeneID" id="63849280"/>
<reference evidence="1" key="1">
    <citation type="submission" date="2020-01" db="EMBL/GenBank/DDBJ databases">
        <authorList>
            <consortium name="DOE Joint Genome Institute"/>
            <person name="Haridas S."/>
            <person name="Albert R."/>
            <person name="Binder M."/>
            <person name="Bloem J."/>
            <person name="Labutti K."/>
            <person name="Salamov A."/>
            <person name="Andreopoulos B."/>
            <person name="Baker S.E."/>
            <person name="Barry K."/>
            <person name="Bills G."/>
            <person name="Bluhm B.H."/>
            <person name="Cannon C."/>
            <person name="Castanera R."/>
            <person name="Culley D.E."/>
            <person name="Daum C."/>
            <person name="Ezra D."/>
            <person name="Gonzalez J.B."/>
            <person name="Henrissat B."/>
            <person name="Kuo A."/>
            <person name="Liang C."/>
            <person name="Lipzen A."/>
            <person name="Lutzoni F."/>
            <person name="Magnuson J."/>
            <person name="Mondo S."/>
            <person name="Nolan M."/>
            <person name="Ohm R."/>
            <person name="Pangilinan J."/>
            <person name="Park H.-J."/>
            <person name="Ramirez L."/>
            <person name="Alfaro M."/>
            <person name="Sun H."/>
            <person name="Tritt A."/>
            <person name="Yoshinaga Y."/>
            <person name="Zwiers L.-H."/>
            <person name="Turgeon B.G."/>
            <person name="Goodwin S.B."/>
            <person name="Spatafora J.W."/>
            <person name="Crous P.W."/>
            <person name="Grigoriev I.V."/>
        </authorList>
    </citation>
    <scope>NUCLEOTIDE SEQUENCE</scope>
    <source>
        <strain evidence="1">CBS 394.84</strain>
    </source>
</reference>
<keyword evidence="2" id="KW-1185">Reference proteome</keyword>
<evidence type="ECO:0000313" key="2">
    <source>
        <dbReference type="Proteomes" id="UP000800039"/>
    </source>
</evidence>
<dbReference type="InterPro" id="IPR011051">
    <property type="entry name" value="RmlC_Cupin_sf"/>
</dbReference>
<comment type="caution">
    <text evidence="1">The sequence shown here is derived from an EMBL/GenBank/DDBJ whole genome shotgun (WGS) entry which is preliminary data.</text>
</comment>
<dbReference type="AlphaFoldDB" id="A0A9P4L6C9"/>